<evidence type="ECO:0000256" key="2">
    <source>
        <dbReference type="ARBA" id="ARBA00022771"/>
    </source>
</evidence>
<evidence type="ECO:0000259" key="6">
    <source>
        <dbReference type="PROSITE" id="PS50865"/>
    </source>
</evidence>
<dbReference type="GO" id="GO:0005634">
    <property type="term" value="C:nucleus"/>
    <property type="evidence" value="ECO:0007669"/>
    <property type="project" value="TreeGrafter"/>
</dbReference>
<dbReference type="AlphaFoldDB" id="H2YUU2"/>
<feature type="region of interest" description="Disordered" evidence="5">
    <location>
        <begin position="1"/>
        <end position="33"/>
    </location>
</feature>
<dbReference type="PANTHER" id="PTHR10237">
    <property type="entry name" value="DEFORMED EPIDERMAL AUTOREGULATORY FACTOR 1 HOMOLOG SUPPRESSIN"/>
    <property type="match status" value="1"/>
</dbReference>
<dbReference type="SUPFAM" id="SSF144232">
    <property type="entry name" value="HIT/MYND zinc finger-like"/>
    <property type="match status" value="1"/>
</dbReference>
<keyword evidence="3" id="KW-0862">Zinc</keyword>
<dbReference type="InterPro" id="IPR002893">
    <property type="entry name" value="Znf_MYND"/>
</dbReference>
<evidence type="ECO:0000256" key="4">
    <source>
        <dbReference type="PROSITE-ProRule" id="PRU00134"/>
    </source>
</evidence>
<dbReference type="Ensembl" id="ENSCSAVT00000009216.1">
    <property type="protein sequence ID" value="ENSCSAVP00000009102.1"/>
    <property type="gene ID" value="ENSCSAVG00000005371.1"/>
</dbReference>
<accession>H2YUU2</accession>
<reference evidence="8" key="1">
    <citation type="submission" date="2003-08" db="EMBL/GenBank/DDBJ databases">
        <authorList>
            <person name="Birren B."/>
            <person name="Nusbaum C."/>
            <person name="Abebe A."/>
            <person name="Abouelleil A."/>
            <person name="Adekoya E."/>
            <person name="Ait-zahra M."/>
            <person name="Allen N."/>
            <person name="Allen T."/>
            <person name="An P."/>
            <person name="Anderson M."/>
            <person name="Anderson S."/>
            <person name="Arachchi H."/>
            <person name="Armbruster J."/>
            <person name="Bachantsang P."/>
            <person name="Baldwin J."/>
            <person name="Barry A."/>
            <person name="Bayul T."/>
            <person name="Blitshsteyn B."/>
            <person name="Bloom T."/>
            <person name="Blye J."/>
            <person name="Boguslavskiy L."/>
            <person name="Borowsky M."/>
            <person name="Boukhgalter B."/>
            <person name="Brunache A."/>
            <person name="Butler J."/>
            <person name="Calixte N."/>
            <person name="Calvo S."/>
            <person name="Camarata J."/>
            <person name="Campo K."/>
            <person name="Chang J."/>
            <person name="Cheshatsang Y."/>
            <person name="Citroen M."/>
            <person name="Collymore A."/>
            <person name="Considine T."/>
            <person name="Cook A."/>
            <person name="Cooke P."/>
            <person name="Corum B."/>
            <person name="Cuomo C."/>
            <person name="David R."/>
            <person name="Dawoe T."/>
            <person name="Degray S."/>
            <person name="Dodge S."/>
            <person name="Dooley K."/>
            <person name="Dorje P."/>
            <person name="Dorjee K."/>
            <person name="Dorris L."/>
            <person name="Duffey N."/>
            <person name="Dupes A."/>
            <person name="Elkins T."/>
            <person name="Engels R."/>
            <person name="Erickson J."/>
            <person name="Farina A."/>
            <person name="Faro S."/>
            <person name="Ferreira P."/>
            <person name="Fischer H."/>
            <person name="Fitzgerald M."/>
            <person name="Foley K."/>
            <person name="Gage D."/>
            <person name="Galagan J."/>
            <person name="Gearin G."/>
            <person name="Gnerre S."/>
            <person name="Gnirke A."/>
            <person name="Goyette A."/>
            <person name="Graham J."/>
            <person name="Grandbois E."/>
            <person name="Gyaltsen K."/>
            <person name="Hafez N."/>
            <person name="Hagopian D."/>
            <person name="Hagos B."/>
            <person name="Hall J."/>
            <person name="Hatcher B."/>
            <person name="Heller A."/>
            <person name="Higgins H."/>
            <person name="Honan T."/>
            <person name="Horn A."/>
            <person name="Houde N."/>
            <person name="Hughes L."/>
            <person name="Hulme W."/>
            <person name="Husby E."/>
            <person name="Iliev I."/>
            <person name="Jaffe D."/>
            <person name="Jones C."/>
            <person name="Kamal M."/>
            <person name="Kamat A."/>
            <person name="Kamvysselis M."/>
            <person name="Karlsson E."/>
            <person name="Kells C."/>
            <person name="Kieu A."/>
            <person name="Kisner P."/>
            <person name="Kodira C."/>
            <person name="Kulbokas E."/>
            <person name="Labutti K."/>
            <person name="Lama D."/>
            <person name="Landers T."/>
            <person name="Leger J."/>
            <person name="Levine S."/>
            <person name="Lewis D."/>
            <person name="Lewis T."/>
            <person name="Lindblad-toh K."/>
            <person name="Liu X."/>
            <person name="Lokyitsang T."/>
            <person name="Lokyitsang Y."/>
            <person name="Lucien O."/>
            <person name="Lui A."/>
            <person name="Ma L.J."/>
            <person name="Mabbitt R."/>
            <person name="Macdonald J."/>
            <person name="Maclean C."/>
            <person name="Major J."/>
            <person name="Manning J."/>
            <person name="Marabella R."/>
            <person name="Maru K."/>
            <person name="Matthews C."/>
            <person name="Mauceli E."/>
            <person name="Mccarthy M."/>
            <person name="Mcdonough S."/>
            <person name="Mcghee T."/>
            <person name="Meldrim J."/>
            <person name="Meneus L."/>
            <person name="Mesirov J."/>
            <person name="Mihalev A."/>
            <person name="Mihova T."/>
            <person name="Mikkelsen T."/>
            <person name="Mlenga V."/>
            <person name="Moru K."/>
            <person name="Mozes J."/>
            <person name="Mulrain L."/>
            <person name="Munson G."/>
            <person name="Naylor J."/>
            <person name="Newes C."/>
            <person name="Nguyen C."/>
            <person name="Nguyen N."/>
            <person name="Nguyen T."/>
            <person name="Nicol R."/>
            <person name="Nielsen C."/>
            <person name="Nizzari M."/>
            <person name="Norbu C."/>
            <person name="Norbu N."/>
            <person name="O'donnell P."/>
            <person name="Okoawo O."/>
            <person name="O'leary S."/>
            <person name="Omotosho B."/>
            <person name="O'neill K."/>
            <person name="Osman S."/>
            <person name="Parker S."/>
            <person name="Perrin D."/>
            <person name="Phunkhang P."/>
            <person name="Piqani B."/>
            <person name="Purcell S."/>
            <person name="Rachupka T."/>
            <person name="Ramasamy U."/>
            <person name="Rameau R."/>
            <person name="Ray V."/>
            <person name="Raymond C."/>
            <person name="Retta R."/>
            <person name="Richardson S."/>
            <person name="Rise C."/>
            <person name="Rodriguez J."/>
            <person name="Rogers J."/>
            <person name="Rogov P."/>
            <person name="Rutman M."/>
            <person name="Schupbach R."/>
            <person name="Seaman C."/>
            <person name="Settipalli S."/>
            <person name="Sharpe T."/>
            <person name="Sheridan J."/>
            <person name="Sherpa N."/>
            <person name="Shi J."/>
            <person name="Smirnov S."/>
            <person name="Smith C."/>
            <person name="Sougnez C."/>
            <person name="Spencer B."/>
            <person name="Stalker J."/>
            <person name="Stange-thomann N."/>
            <person name="Stavropoulos S."/>
            <person name="Stetson K."/>
            <person name="Stone C."/>
            <person name="Stone S."/>
            <person name="Stubbs M."/>
            <person name="Talamas J."/>
            <person name="Tchuinga P."/>
            <person name="Tenzing P."/>
            <person name="Tesfaye S."/>
            <person name="Theodore J."/>
            <person name="Thoulutsang Y."/>
            <person name="Topham K."/>
            <person name="Towey S."/>
            <person name="Tsamla T."/>
            <person name="Tsomo N."/>
            <person name="Vallee D."/>
            <person name="Vassiliev H."/>
            <person name="Venkataraman V."/>
            <person name="Vinson J."/>
            <person name="Vo A."/>
            <person name="Wade C."/>
            <person name="Wang S."/>
            <person name="Wangchuk T."/>
            <person name="Wangdi T."/>
            <person name="Whittaker C."/>
            <person name="Wilkinson J."/>
            <person name="Wu Y."/>
            <person name="Wyman D."/>
            <person name="Yadav S."/>
            <person name="Yang S."/>
            <person name="Yang X."/>
            <person name="Yeager S."/>
            <person name="Yee E."/>
            <person name="Young G."/>
            <person name="Zainoun J."/>
            <person name="Zembeck L."/>
            <person name="Zimmer A."/>
            <person name="Zody M."/>
            <person name="Lander E."/>
        </authorList>
    </citation>
    <scope>NUCLEOTIDE SEQUENCE [LARGE SCALE GENOMIC DNA]</scope>
</reference>
<dbReference type="STRING" id="51511.ENSCSAVP00000009102"/>
<reference evidence="7" key="3">
    <citation type="submission" date="2025-09" db="UniProtKB">
        <authorList>
            <consortium name="Ensembl"/>
        </authorList>
    </citation>
    <scope>IDENTIFICATION</scope>
</reference>
<evidence type="ECO:0000256" key="5">
    <source>
        <dbReference type="SAM" id="MobiDB-lite"/>
    </source>
</evidence>
<evidence type="ECO:0000256" key="3">
    <source>
        <dbReference type="ARBA" id="ARBA00022833"/>
    </source>
</evidence>
<evidence type="ECO:0000313" key="8">
    <source>
        <dbReference type="Proteomes" id="UP000007875"/>
    </source>
</evidence>
<feature type="domain" description="MYND-type" evidence="6">
    <location>
        <begin position="158"/>
        <end position="194"/>
    </location>
</feature>
<keyword evidence="2 4" id="KW-0863">Zinc-finger</keyword>
<dbReference type="Gene3D" id="6.10.140.2220">
    <property type="match status" value="1"/>
</dbReference>
<dbReference type="GO" id="GO:0008270">
    <property type="term" value="F:zinc ion binding"/>
    <property type="evidence" value="ECO:0007669"/>
    <property type="project" value="UniProtKB-KW"/>
</dbReference>
<protein>
    <recommendedName>
        <fullName evidence="6">MYND-type domain-containing protein</fullName>
    </recommendedName>
</protein>
<dbReference type="FunFam" id="6.10.140.2220:FF:000022">
    <property type="entry name" value="Leucine-rich repeat-containing protein"/>
    <property type="match status" value="1"/>
</dbReference>
<dbReference type="PANTHER" id="PTHR10237:SF15">
    <property type="entry name" value="LD37257P"/>
    <property type="match status" value="1"/>
</dbReference>
<evidence type="ECO:0000313" key="7">
    <source>
        <dbReference type="Ensembl" id="ENSCSAVP00000009102.1"/>
    </source>
</evidence>
<dbReference type="Pfam" id="PF01753">
    <property type="entry name" value="zf-MYND"/>
    <property type="match status" value="1"/>
</dbReference>
<dbReference type="HOGENOM" id="CLU_097017_0_0_1"/>
<keyword evidence="8" id="KW-1185">Reference proteome</keyword>
<dbReference type="GO" id="GO:0000981">
    <property type="term" value="F:DNA-binding transcription factor activity, RNA polymerase II-specific"/>
    <property type="evidence" value="ECO:0007669"/>
    <property type="project" value="TreeGrafter"/>
</dbReference>
<name>H2YUU2_CIOSA</name>
<dbReference type="PROSITE" id="PS01360">
    <property type="entry name" value="ZF_MYND_1"/>
    <property type="match status" value="1"/>
</dbReference>
<dbReference type="Proteomes" id="UP000007875">
    <property type="component" value="Unassembled WGS sequence"/>
</dbReference>
<reference evidence="7" key="2">
    <citation type="submission" date="2025-08" db="UniProtKB">
        <authorList>
            <consortium name="Ensembl"/>
        </authorList>
    </citation>
    <scope>IDENTIFICATION</scope>
</reference>
<dbReference type="OMA" id="SKYCQFQ"/>
<dbReference type="InParanoid" id="H2YUU2"/>
<sequence length="201" mass="22654">MTGARPMFPRAANTRGPPNRMVINNPTVHHPRHTLNRPLTDLEKMSSFRSPSVFEPWDAQSFSAQLKAQQNELHNKIESLKALEQKIQSVPTLPSHIRQDGPPMIPQVYRASPIVQTDYRKRKIKPIVPGSGQISDKFRKISPHVGATGKPPASEETCVVCKEKAYFVCSGCHGIWYCSKYCQFQDWTSHSKSCISQLSQV</sequence>
<organism evidence="7 8">
    <name type="scientific">Ciona savignyi</name>
    <name type="common">Pacific transparent sea squirt</name>
    <dbReference type="NCBI Taxonomy" id="51511"/>
    <lineage>
        <taxon>Eukaryota</taxon>
        <taxon>Metazoa</taxon>
        <taxon>Chordata</taxon>
        <taxon>Tunicata</taxon>
        <taxon>Ascidiacea</taxon>
        <taxon>Phlebobranchia</taxon>
        <taxon>Cionidae</taxon>
        <taxon>Ciona</taxon>
    </lineage>
</organism>
<dbReference type="PROSITE" id="PS50865">
    <property type="entry name" value="ZF_MYND_2"/>
    <property type="match status" value="1"/>
</dbReference>
<dbReference type="eggNOG" id="ENOG502SG8R">
    <property type="taxonomic scope" value="Eukaryota"/>
</dbReference>
<proteinExistence type="predicted"/>
<evidence type="ECO:0000256" key="1">
    <source>
        <dbReference type="ARBA" id="ARBA00022723"/>
    </source>
</evidence>
<dbReference type="InterPro" id="IPR024119">
    <property type="entry name" value="TF_DEAF-1"/>
</dbReference>
<keyword evidence="1" id="KW-0479">Metal-binding</keyword>